<accession>I2PZD8</accession>
<dbReference type="PANTHER" id="PTHR30619:SF1">
    <property type="entry name" value="RECOMBINATION PROTEIN 2"/>
    <property type="match status" value="1"/>
</dbReference>
<proteinExistence type="predicted"/>
<dbReference type="eggNOG" id="COG1235">
    <property type="taxonomic scope" value="Bacteria"/>
</dbReference>
<name>I2PZD8_9BACT</name>
<dbReference type="InterPro" id="IPR052159">
    <property type="entry name" value="Competence_DNA_uptake"/>
</dbReference>
<organism evidence="1">
    <name type="scientific">Desulfovibrio sp. U5L</name>
    <dbReference type="NCBI Taxonomy" id="596152"/>
    <lineage>
        <taxon>Bacteria</taxon>
        <taxon>Pseudomonadati</taxon>
        <taxon>Thermodesulfobacteriota</taxon>
        <taxon>Desulfovibrionia</taxon>
        <taxon>Desulfovibrionales</taxon>
        <taxon>Desulfovibrionaceae</taxon>
        <taxon>Desulfovibrio</taxon>
    </lineage>
</organism>
<dbReference type="OrthoDB" id="7177610at2"/>
<dbReference type="AlphaFoldDB" id="I2PZD8"/>
<evidence type="ECO:0000313" key="1">
    <source>
        <dbReference type="EMBL" id="EIG52894.1"/>
    </source>
</evidence>
<dbReference type="PANTHER" id="PTHR30619">
    <property type="entry name" value="DNA INTERNALIZATION/COMPETENCE PROTEIN COMEC/REC2"/>
    <property type="match status" value="1"/>
</dbReference>
<dbReference type="EMBL" id="JH600068">
    <property type="protein sequence ID" value="EIG52894.1"/>
    <property type="molecule type" value="Genomic_DNA"/>
</dbReference>
<dbReference type="SUPFAM" id="SSF56281">
    <property type="entry name" value="Metallo-hydrolase/oxidoreductase"/>
    <property type="match status" value="1"/>
</dbReference>
<evidence type="ECO:0008006" key="2">
    <source>
        <dbReference type="Google" id="ProtNLM"/>
    </source>
</evidence>
<protein>
    <recommendedName>
        <fullName evidence="2">Metallo-beta-lactamase domain-containing protein</fullName>
    </recommendedName>
</protein>
<gene>
    <name evidence="1" type="ORF">DesU5LDRAFT_1194</name>
</gene>
<sequence length="518" mass="55851">MTTETYTAKTAMSAAPGQTAQTGGRVTVRHYCQGIGDCHLLRFPKENGEPFWMLIDCGVHSSVVEGKAKMAAIVGDIAAQTSHLDVVVATHEHVDHLSGFFSEQARFQKDISVGEVWLAWTENPDDPQARELDRYKEQALAALQGSSARLARTSGLSQDLAGLRSHIDAVLEFSIGLTGERVRAQRNAAAALAQGRVRYCEPSQAPITPDGLPGLRIYVLGPPRDAKLLGITDRPQEMYSMAAGGYGPLLGGLAGAFAAADPRASNDRDDETAPFDANVGNDFGQLAASGATATPAGIGLDIVVFAHDYYFGPATAPDKVITSRPRKKAPMSVKADQSWRRIDHDWLSSSAELAMQLDSRTNNTSLVLAFEFTDTGRVLLFAADAQVGNWLSWQNASWGVGEATVTGPDLLARTVYYKVGHHGSENATLKAKGLERMTSPDLAAFIPVNEEDARKLRWNRMPLPALVEALGTRCGKRVIRADDDWLGQAPESPHFAVPSGSIKKIAHQTGLWVELELA</sequence>
<dbReference type="eggNOG" id="COG2333">
    <property type="taxonomic scope" value="Bacteria"/>
</dbReference>
<dbReference type="Gene3D" id="3.60.15.10">
    <property type="entry name" value="Ribonuclease Z/Hydroxyacylglutathione hydrolase-like"/>
    <property type="match status" value="2"/>
</dbReference>
<dbReference type="STRING" id="596152.DesU5LDRAFT_1194"/>
<reference evidence="1" key="1">
    <citation type="submission" date="2011-11" db="EMBL/GenBank/DDBJ databases">
        <title>Improved High-Quality Draft sequence of Desulfovibrio sp. U5L.</title>
        <authorList>
            <consortium name="US DOE Joint Genome Institute"/>
            <person name="Lucas S."/>
            <person name="Han J."/>
            <person name="Lapidus A."/>
            <person name="Cheng J.-F."/>
            <person name="Goodwin L."/>
            <person name="Pitluck S."/>
            <person name="Peters L."/>
            <person name="Ovchinnikova G."/>
            <person name="Held B."/>
            <person name="Detter J.C."/>
            <person name="Han C."/>
            <person name="Tapia R."/>
            <person name="Land M."/>
            <person name="Hauser L."/>
            <person name="Kyrpides N."/>
            <person name="Ivanova N."/>
            <person name="Pagani I."/>
            <person name="Gabster J."/>
            <person name="Walker C."/>
            <person name="Stolyar S."/>
            <person name="Stahl D."/>
            <person name="Arkin A."/>
            <person name="Dehal P."/>
            <person name="Hazen T."/>
            <person name="Woyke T."/>
        </authorList>
    </citation>
    <scope>NUCLEOTIDE SEQUENCE [LARGE SCALE GENOMIC DNA]</scope>
    <source>
        <strain evidence="1">U5L</strain>
    </source>
</reference>
<dbReference type="HOGENOM" id="CLU_037417_0_0_7"/>
<dbReference type="InterPro" id="IPR036866">
    <property type="entry name" value="RibonucZ/Hydroxyglut_hydro"/>
</dbReference>